<dbReference type="InterPro" id="IPR050213">
    <property type="entry name" value="GST_superfamily"/>
</dbReference>
<dbReference type="InterPro" id="IPR004045">
    <property type="entry name" value="Glutathione_S-Trfase_N"/>
</dbReference>
<dbReference type="InterPro" id="IPR036249">
    <property type="entry name" value="Thioredoxin-like_sf"/>
</dbReference>
<feature type="domain" description="GST C-terminal" evidence="8">
    <location>
        <begin position="90"/>
        <end position="215"/>
    </location>
</feature>
<evidence type="ECO:0000313" key="10">
    <source>
        <dbReference type="Proteomes" id="UP001235939"/>
    </source>
</evidence>
<keyword evidence="10" id="KW-1185">Reference proteome</keyword>
<evidence type="ECO:0000313" key="9">
    <source>
        <dbReference type="EMBL" id="UYV82333.1"/>
    </source>
</evidence>
<dbReference type="InterPro" id="IPR036282">
    <property type="entry name" value="Glutathione-S-Trfase_C_sf"/>
</dbReference>
<proteinExistence type="inferred from homology"/>
<evidence type="ECO:0000256" key="4">
    <source>
        <dbReference type="ARBA" id="ARBA00022679"/>
    </source>
</evidence>
<dbReference type="PROSITE" id="PS50404">
    <property type="entry name" value="GST_NTER"/>
    <property type="match status" value="3"/>
</dbReference>
<comment type="similarity">
    <text evidence="2">Belongs to the GST superfamily. Mu family.</text>
</comment>
<evidence type="ECO:0000259" key="8">
    <source>
        <dbReference type="PROSITE" id="PS50405"/>
    </source>
</evidence>
<dbReference type="EC" id="2.5.1.18" evidence="3"/>
<dbReference type="InterPro" id="IPR003081">
    <property type="entry name" value="GST_mu"/>
</dbReference>
<dbReference type="SFLD" id="SFLDS00019">
    <property type="entry name" value="Glutathione_Transferase_(cytos"/>
    <property type="match status" value="3"/>
</dbReference>
<comment type="function">
    <text evidence="1">Conjugation of reduced glutathione to a wide number of exogenous and endogenous hydrophobic electrophiles.</text>
</comment>
<comment type="catalytic activity">
    <reaction evidence="5">
        <text>RX + glutathione = an S-substituted glutathione + a halide anion + H(+)</text>
        <dbReference type="Rhea" id="RHEA:16437"/>
        <dbReference type="ChEBI" id="CHEBI:15378"/>
        <dbReference type="ChEBI" id="CHEBI:16042"/>
        <dbReference type="ChEBI" id="CHEBI:17792"/>
        <dbReference type="ChEBI" id="CHEBI:57925"/>
        <dbReference type="ChEBI" id="CHEBI:90779"/>
        <dbReference type="EC" id="2.5.1.18"/>
    </reaction>
</comment>
<dbReference type="Gene3D" id="1.20.1050.10">
    <property type="match status" value="3"/>
</dbReference>
<feature type="domain" description="GST N-terminal" evidence="7">
    <location>
        <begin position="1"/>
        <end position="88"/>
    </location>
</feature>
<dbReference type="InterPro" id="IPR040079">
    <property type="entry name" value="Glutathione_S-Trfase"/>
</dbReference>
<gene>
    <name evidence="9" type="ORF">LAZ67_21001731</name>
</gene>
<evidence type="ECO:0000256" key="2">
    <source>
        <dbReference type="ARBA" id="ARBA00005861"/>
    </source>
</evidence>
<dbReference type="EMBL" id="CP092883">
    <property type="protein sequence ID" value="UYV82333.1"/>
    <property type="molecule type" value="Genomic_DNA"/>
</dbReference>
<evidence type="ECO:0000256" key="6">
    <source>
        <dbReference type="SAM" id="Coils"/>
    </source>
</evidence>
<evidence type="ECO:0000256" key="1">
    <source>
        <dbReference type="ARBA" id="ARBA00003701"/>
    </source>
</evidence>
<feature type="coiled-coil region" evidence="6">
    <location>
        <begin position="339"/>
        <end position="366"/>
    </location>
</feature>
<name>A0ABY6LR72_9ARAC</name>
<dbReference type="CDD" id="cd03075">
    <property type="entry name" value="GST_N_Mu"/>
    <property type="match status" value="1"/>
</dbReference>
<evidence type="ECO:0000259" key="7">
    <source>
        <dbReference type="PROSITE" id="PS50404"/>
    </source>
</evidence>
<feature type="coiled-coil region" evidence="6">
    <location>
        <begin position="525"/>
        <end position="552"/>
    </location>
</feature>
<accession>A0ABY6LR72</accession>
<dbReference type="PRINTS" id="PR01267">
    <property type="entry name" value="GSTRNSFRASEM"/>
</dbReference>
<evidence type="ECO:0000256" key="5">
    <source>
        <dbReference type="ARBA" id="ARBA00047960"/>
    </source>
</evidence>
<dbReference type="Proteomes" id="UP001235939">
    <property type="component" value="Chromosome 21"/>
</dbReference>
<dbReference type="SUPFAM" id="SSF47616">
    <property type="entry name" value="GST C-terminal domain-like"/>
    <property type="match status" value="3"/>
</dbReference>
<feature type="domain" description="GST C-terminal" evidence="8">
    <location>
        <begin position="532"/>
        <end position="652"/>
    </location>
</feature>
<feature type="domain" description="GST N-terminal" evidence="7">
    <location>
        <begin position="469"/>
        <end position="530"/>
    </location>
</feature>
<keyword evidence="6" id="KW-0175">Coiled coil</keyword>
<dbReference type="InterPro" id="IPR004046">
    <property type="entry name" value="GST_C"/>
</dbReference>
<dbReference type="SUPFAM" id="SSF52833">
    <property type="entry name" value="Thioredoxin-like"/>
    <property type="match status" value="3"/>
</dbReference>
<dbReference type="InterPro" id="IPR010987">
    <property type="entry name" value="Glutathione-S-Trfase_C-like"/>
</dbReference>
<dbReference type="SFLD" id="SFLDG01205">
    <property type="entry name" value="AMPS.1"/>
    <property type="match status" value="1"/>
</dbReference>
<feature type="domain" description="GST N-terminal" evidence="7">
    <location>
        <begin position="274"/>
        <end position="344"/>
    </location>
</feature>
<keyword evidence="4" id="KW-0808">Transferase</keyword>
<dbReference type="PANTHER" id="PTHR11571:SF222">
    <property type="entry name" value="GLUTATHIONE TRANSFERASE"/>
    <property type="match status" value="1"/>
</dbReference>
<dbReference type="Pfam" id="PF02798">
    <property type="entry name" value="GST_N"/>
    <property type="match status" value="3"/>
</dbReference>
<reference evidence="9 10" key="1">
    <citation type="submission" date="2022-01" db="EMBL/GenBank/DDBJ databases">
        <title>A chromosomal length assembly of Cordylochernes scorpioides.</title>
        <authorList>
            <person name="Zeh D."/>
            <person name="Zeh J."/>
        </authorList>
    </citation>
    <scope>NUCLEOTIDE SEQUENCE [LARGE SCALE GENOMIC DNA]</scope>
    <source>
        <strain evidence="9">IN4F17</strain>
        <tissue evidence="9">Whole Body</tissue>
    </source>
</reference>
<dbReference type="PROSITE" id="PS50405">
    <property type="entry name" value="GST_CTER"/>
    <property type="match status" value="3"/>
</dbReference>
<dbReference type="PANTHER" id="PTHR11571">
    <property type="entry name" value="GLUTATHIONE S-TRANSFERASE"/>
    <property type="match status" value="1"/>
</dbReference>
<dbReference type="Gene3D" id="3.40.30.10">
    <property type="entry name" value="Glutaredoxin"/>
    <property type="match status" value="3"/>
</dbReference>
<dbReference type="Pfam" id="PF00043">
    <property type="entry name" value="GST_C"/>
    <property type="match status" value="3"/>
</dbReference>
<evidence type="ECO:0000256" key="3">
    <source>
        <dbReference type="ARBA" id="ARBA00012452"/>
    </source>
</evidence>
<organism evidence="9 10">
    <name type="scientific">Cordylochernes scorpioides</name>
    <dbReference type="NCBI Taxonomy" id="51811"/>
    <lineage>
        <taxon>Eukaryota</taxon>
        <taxon>Metazoa</taxon>
        <taxon>Ecdysozoa</taxon>
        <taxon>Arthropoda</taxon>
        <taxon>Chelicerata</taxon>
        <taxon>Arachnida</taxon>
        <taxon>Pseudoscorpiones</taxon>
        <taxon>Cheliferoidea</taxon>
        <taxon>Chernetidae</taxon>
        <taxon>Cordylochernes</taxon>
    </lineage>
</organism>
<sequence>MAPTLGYWDLRGLGSPLRYLLHHVGQDFEDQLYTFGPAPDYSRDSWLSVKYTLGLDFPNLPYYIDGEVKLTQSTAILRYLARKHGLNGKTEEENQQLDLLEQQFDDLRWGVVRLCYDPNCNNLKDDYFKELPEKLKLFAEYLQDKSWFLGDRITYVDFLAYDALDFHRVIKKDSIDDFPNLVDFLKRFEELPAIQPDMEDKSSWEIWSDKNDEAFGIIITTLTNEQAGMFIGETNAKKRAGSQAVATSFHHLNLLRWHLPWDTGISADWDPHFRYLLHHVGQDFEDQLYTFGPAPDYSRDSWLSVKYTLGLDFPNLPYYIDGEVKLTQSTAILRYLARKHGLNGKTEEENQQLDLLEQQFDDLRWALARLCYDPNCNNLKDDYFKELPEKLKLFAEYLQDKSWFLGDRITYVDFLAYDALDFHRVIKKDSIDDFPNLVDFLKRFEELPAIPAARWQAGSQAEMSSFYDDFDDHVYPYGPAPEYSRDSWLKVKYTLGLDFPNLPYYIDGNVKLTQSNAILRYLARKHGLNGKSEEETQQLEVLEQQFNDLRWDMGMLCYDPNFENLKDQYLKELPEKLKLYAEYLQDKSWFLGDRITYVDFLAYDALDFQRALKKDSIDDFPNLVDYLKRFEELPAIRCRDRSDLLHGQDTTTTSVGRYCDQGAGIVLICSMDKTPPPPQLAGIVIRVQGPI</sequence>
<dbReference type="SFLD" id="SFLDG00363">
    <property type="entry name" value="AMPS_(cytGST):_Alpha-__Mu-__Pi"/>
    <property type="match status" value="1"/>
</dbReference>
<feature type="domain" description="GST C-terminal" evidence="8">
    <location>
        <begin position="346"/>
        <end position="465"/>
    </location>
</feature>
<protein>
    <recommendedName>
        <fullName evidence="3">glutathione transferase</fullName>
        <ecNumber evidence="3">2.5.1.18</ecNumber>
    </recommendedName>
</protein>